<comment type="caution">
    <text evidence="1">The sequence shown here is derived from an EMBL/GenBank/DDBJ whole genome shotgun (WGS) entry which is preliminary data.</text>
</comment>
<dbReference type="Proteomes" id="UP000191500">
    <property type="component" value="Unassembled WGS sequence"/>
</dbReference>
<evidence type="ECO:0000313" key="1">
    <source>
        <dbReference type="EMBL" id="OQE44285.1"/>
    </source>
</evidence>
<organism evidence="1 2">
    <name type="scientific">Penicillium coprophilum</name>
    <dbReference type="NCBI Taxonomy" id="36646"/>
    <lineage>
        <taxon>Eukaryota</taxon>
        <taxon>Fungi</taxon>
        <taxon>Dikarya</taxon>
        <taxon>Ascomycota</taxon>
        <taxon>Pezizomycotina</taxon>
        <taxon>Eurotiomycetes</taxon>
        <taxon>Eurotiomycetidae</taxon>
        <taxon>Eurotiales</taxon>
        <taxon>Aspergillaceae</taxon>
        <taxon>Penicillium</taxon>
    </lineage>
</organism>
<sequence length="197" mass="21803">MAFWVVVINIFEVVKDFFVRLIGAEPVLPGVATISLSLSPLVVFRQYEFEHEDDYWDAIARIEAADMALADAPISRPFLQRLLAFVTATLQSIASSILTRSDSAAIATQTDDPTSSDAMISNDTAEADVTMPPVSRLHPRALPVRVEYTTASDDRGSYHLYMVHLAPGSRLLSEAKAHGEQHLPLRLLHQYWILAAV</sequence>
<reference evidence="2" key="1">
    <citation type="journal article" date="2017" name="Nat. Microbiol.">
        <title>Global analysis of biosynthetic gene clusters reveals vast potential of secondary metabolite production in Penicillium species.</title>
        <authorList>
            <person name="Nielsen J.C."/>
            <person name="Grijseels S."/>
            <person name="Prigent S."/>
            <person name="Ji B."/>
            <person name="Dainat J."/>
            <person name="Nielsen K.F."/>
            <person name="Frisvad J.C."/>
            <person name="Workman M."/>
            <person name="Nielsen J."/>
        </authorList>
    </citation>
    <scope>NUCLEOTIDE SEQUENCE [LARGE SCALE GENOMIC DNA]</scope>
    <source>
        <strain evidence="2">IBT 31321</strain>
    </source>
</reference>
<protein>
    <submittedName>
        <fullName evidence="1">Uncharacterized protein</fullName>
    </submittedName>
</protein>
<proteinExistence type="predicted"/>
<name>A0A1V6V0T7_9EURO</name>
<accession>A0A1V6V0T7</accession>
<evidence type="ECO:0000313" key="2">
    <source>
        <dbReference type="Proteomes" id="UP000191500"/>
    </source>
</evidence>
<dbReference type="AlphaFoldDB" id="A0A1V6V0T7"/>
<dbReference type="EMBL" id="MDDG01000002">
    <property type="protein sequence ID" value="OQE44285.1"/>
    <property type="molecule type" value="Genomic_DNA"/>
</dbReference>
<keyword evidence="2" id="KW-1185">Reference proteome</keyword>
<gene>
    <name evidence="1" type="ORF">PENCOP_c002G08486</name>
</gene>